<dbReference type="EMBL" id="LAJE02000362">
    <property type="protein sequence ID" value="OEO28721.1"/>
    <property type="molecule type" value="Genomic_DNA"/>
</dbReference>
<proteinExistence type="predicted"/>
<dbReference type="Gene3D" id="6.10.340.10">
    <property type="match status" value="1"/>
</dbReference>
<feature type="domain" description="Histidine kinase" evidence="8">
    <location>
        <begin position="255"/>
        <end position="466"/>
    </location>
</feature>
<evidence type="ECO:0000256" key="4">
    <source>
        <dbReference type="ARBA" id="ARBA00022741"/>
    </source>
</evidence>
<dbReference type="GO" id="GO:0004673">
    <property type="term" value="F:protein histidine kinase activity"/>
    <property type="evidence" value="ECO:0007669"/>
    <property type="project" value="UniProtKB-EC"/>
</dbReference>
<dbReference type="PRINTS" id="PR00344">
    <property type="entry name" value="BCTRLSENSOR"/>
</dbReference>
<dbReference type="Gene3D" id="3.30.565.10">
    <property type="entry name" value="Histidine kinase-like ATPase, C-terminal domain"/>
    <property type="match status" value="1"/>
</dbReference>
<keyword evidence="5" id="KW-0418">Kinase</keyword>
<dbReference type="PROSITE" id="PS50109">
    <property type="entry name" value="HIS_KIN"/>
    <property type="match status" value="1"/>
</dbReference>
<dbReference type="AlphaFoldDB" id="A0A1E5XJG1"/>
<name>A0A1E5XJG1_9HYPH</name>
<dbReference type="CDD" id="cd00075">
    <property type="entry name" value="HATPase"/>
    <property type="match status" value="1"/>
</dbReference>
<dbReference type="SMART" id="SM00387">
    <property type="entry name" value="HATPase_c"/>
    <property type="match status" value="1"/>
</dbReference>
<dbReference type="InterPro" id="IPR050980">
    <property type="entry name" value="2C_sensor_his_kinase"/>
</dbReference>
<keyword evidence="6" id="KW-0067">ATP-binding</keyword>
<keyword evidence="7" id="KW-0812">Transmembrane</keyword>
<accession>A0A1E5XJG1</accession>
<dbReference type="EC" id="2.7.13.3" evidence="2"/>
<sequence length="469" mass="51210">MPGPFSGLSVKIIATIIVVILAVEIVIYLPSAANFRQSWLNDRLRVGVVAARVLDAVPDAMNLPRMLTDRLLTSAGALAIVYRREGQSQLIELENVTMPREAVTVDLRQRDPASLILGALETLVLGSNRTLRIVGEEDGMPDRVIEVLMPEAPLRRELLLYSRNLFFLSLILAIITSAVLYVFVSRILIAPIRRLTGNMVEFSEAPENAALIVTPSDRRDEIGIMERELAAMESDIYSMLRQRRHLADLGLAVAKINHDLRNTLTSAQLLSDQVANLDDPKVQRLAPRLVLSIDKAIGFAQSVLDYGRQSATPPRPVPVDLHLLLDEAAFDAGLVGHPSIRWTNHVPDAVSISADPDQFARIFDNLLKNAREALEAVGGKVEAPQVEVTLAETPDWLTLSVTDNGPGLPPRARENLFVAFEGSAKAGGTGLGLAIARELTEAHGGKLSFVDQPLGTRFDVTLPRSIRIA</sequence>
<dbReference type="SUPFAM" id="SSF55874">
    <property type="entry name" value="ATPase domain of HSP90 chaperone/DNA topoisomerase II/histidine kinase"/>
    <property type="match status" value="1"/>
</dbReference>
<dbReference type="InterPro" id="IPR003594">
    <property type="entry name" value="HATPase_dom"/>
</dbReference>
<comment type="caution">
    <text evidence="9">The sequence shown here is derived from an EMBL/GenBank/DDBJ whole genome shotgun (WGS) entry which is preliminary data.</text>
</comment>
<evidence type="ECO:0000256" key="2">
    <source>
        <dbReference type="ARBA" id="ARBA00012438"/>
    </source>
</evidence>
<keyword evidence="7" id="KW-0472">Membrane</keyword>
<evidence type="ECO:0000256" key="3">
    <source>
        <dbReference type="ARBA" id="ARBA00022679"/>
    </source>
</evidence>
<dbReference type="InterPro" id="IPR005467">
    <property type="entry name" value="His_kinase_dom"/>
</dbReference>
<protein>
    <recommendedName>
        <fullName evidence="2">histidine kinase</fullName>
        <ecNumber evidence="2">2.7.13.3</ecNumber>
    </recommendedName>
</protein>
<feature type="transmembrane region" description="Helical" evidence="7">
    <location>
        <begin position="12"/>
        <end position="35"/>
    </location>
</feature>
<evidence type="ECO:0000256" key="1">
    <source>
        <dbReference type="ARBA" id="ARBA00000085"/>
    </source>
</evidence>
<dbReference type="GO" id="GO:0005524">
    <property type="term" value="F:ATP binding"/>
    <property type="evidence" value="ECO:0007669"/>
    <property type="project" value="UniProtKB-KW"/>
</dbReference>
<dbReference type="Pfam" id="PF02518">
    <property type="entry name" value="HATPase_c"/>
    <property type="match status" value="1"/>
</dbReference>
<evidence type="ECO:0000313" key="9">
    <source>
        <dbReference type="EMBL" id="OEO28721.1"/>
    </source>
</evidence>
<dbReference type="PANTHER" id="PTHR44936:SF10">
    <property type="entry name" value="SENSOR PROTEIN RSTB"/>
    <property type="match status" value="1"/>
</dbReference>
<dbReference type="InterPro" id="IPR036890">
    <property type="entry name" value="HATPase_C_sf"/>
</dbReference>
<feature type="transmembrane region" description="Helical" evidence="7">
    <location>
        <begin position="165"/>
        <end position="184"/>
    </location>
</feature>
<dbReference type="PANTHER" id="PTHR44936">
    <property type="entry name" value="SENSOR PROTEIN CREC"/>
    <property type="match status" value="1"/>
</dbReference>
<evidence type="ECO:0000259" key="8">
    <source>
        <dbReference type="PROSITE" id="PS50109"/>
    </source>
</evidence>
<organism evidence="9 10">
    <name type="scientific">Devosia insulae DS-56</name>
    <dbReference type="NCBI Taxonomy" id="1116389"/>
    <lineage>
        <taxon>Bacteria</taxon>
        <taxon>Pseudomonadati</taxon>
        <taxon>Pseudomonadota</taxon>
        <taxon>Alphaproteobacteria</taxon>
        <taxon>Hyphomicrobiales</taxon>
        <taxon>Devosiaceae</taxon>
        <taxon>Devosia</taxon>
    </lineage>
</organism>
<comment type="catalytic activity">
    <reaction evidence="1">
        <text>ATP + protein L-histidine = ADP + protein N-phospho-L-histidine.</text>
        <dbReference type="EC" id="2.7.13.3"/>
    </reaction>
</comment>
<keyword evidence="3" id="KW-0808">Transferase</keyword>
<reference evidence="9 10" key="1">
    <citation type="journal article" date="2015" name="Genome Announc.">
        <title>Genome Assemblies of Three Soil-Associated Devosia species: D. insulae, D. limi, and D. soli.</title>
        <authorList>
            <person name="Hassan Y.I."/>
            <person name="Lepp D."/>
            <person name="Zhou T."/>
        </authorList>
    </citation>
    <scope>NUCLEOTIDE SEQUENCE [LARGE SCALE GENOMIC DNA]</scope>
    <source>
        <strain evidence="9 10">DS-56</strain>
    </source>
</reference>
<keyword evidence="4" id="KW-0547">Nucleotide-binding</keyword>
<keyword evidence="10" id="KW-1185">Reference proteome</keyword>
<evidence type="ECO:0000256" key="7">
    <source>
        <dbReference type="SAM" id="Phobius"/>
    </source>
</evidence>
<evidence type="ECO:0000256" key="5">
    <source>
        <dbReference type="ARBA" id="ARBA00022777"/>
    </source>
</evidence>
<evidence type="ECO:0000313" key="10">
    <source>
        <dbReference type="Proteomes" id="UP000095463"/>
    </source>
</evidence>
<dbReference type="Proteomes" id="UP000095463">
    <property type="component" value="Unassembled WGS sequence"/>
</dbReference>
<dbReference type="InterPro" id="IPR004358">
    <property type="entry name" value="Sig_transdc_His_kin-like_C"/>
</dbReference>
<evidence type="ECO:0000256" key="6">
    <source>
        <dbReference type="ARBA" id="ARBA00022840"/>
    </source>
</evidence>
<keyword evidence="7" id="KW-1133">Transmembrane helix</keyword>
<gene>
    <name evidence="9" type="ORF">VW23_003535</name>
</gene>